<evidence type="ECO:0000313" key="1">
    <source>
        <dbReference type="EMBL" id="KAJ5374144.1"/>
    </source>
</evidence>
<evidence type="ECO:0000313" key="2">
    <source>
        <dbReference type="Proteomes" id="UP001147752"/>
    </source>
</evidence>
<gene>
    <name evidence="1" type="ORF">N7517_006150</name>
</gene>
<reference evidence="1" key="2">
    <citation type="journal article" date="2023" name="IMA Fungus">
        <title>Comparative genomic study of the Penicillium genus elucidates a diverse pangenome and 15 lateral gene transfer events.</title>
        <authorList>
            <person name="Petersen C."/>
            <person name="Sorensen T."/>
            <person name="Nielsen M.R."/>
            <person name="Sondergaard T.E."/>
            <person name="Sorensen J.L."/>
            <person name="Fitzpatrick D.A."/>
            <person name="Frisvad J.C."/>
            <person name="Nielsen K.L."/>
        </authorList>
    </citation>
    <scope>NUCLEOTIDE SEQUENCE</scope>
    <source>
        <strain evidence="1">IBT 3081</strain>
    </source>
</reference>
<dbReference type="OrthoDB" id="4331777at2759"/>
<dbReference type="GeneID" id="81463063"/>
<proteinExistence type="predicted"/>
<sequence length="140" mass="15921">MQSIAVRVFRGTRAIVKYKTERDLLLNNIRRYIGILQEGPEGNYLIEVALNIQSLKVQADKMKWASQALVTDAAAMNFVTSRDARFYLFIVPRACDEVGHCTRHLSELLLDHIHRPVANCERDIAIELGYALADLEAHLE</sequence>
<name>A0A9W9SAV1_9EURO</name>
<reference evidence="1" key="1">
    <citation type="submission" date="2022-12" db="EMBL/GenBank/DDBJ databases">
        <authorList>
            <person name="Petersen C."/>
        </authorList>
    </citation>
    <scope>NUCLEOTIDE SEQUENCE</scope>
    <source>
        <strain evidence="1">IBT 3081</strain>
    </source>
</reference>
<dbReference type="EMBL" id="JAPZBT010000002">
    <property type="protein sequence ID" value="KAJ5374144.1"/>
    <property type="molecule type" value="Genomic_DNA"/>
</dbReference>
<comment type="caution">
    <text evidence="1">The sequence shown here is derived from an EMBL/GenBank/DDBJ whole genome shotgun (WGS) entry which is preliminary data.</text>
</comment>
<dbReference type="Proteomes" id="UP001147752">
    <property type="component" value="Unassembled WGS sequence"/>
</dbReference>
<organism evidence="1 2">
    <name type="scientific">Penicillium concentricum</name>
    <dbReference type="NCBI Taxonomy" id="293559"/>
    <lineage>
        <taxon>Eukaryota</taxon>
        <taxon>Fungi</taxon>
        <taxon>Dikarya</taxon>
        <taxon>Ascomycota</taxon>
        <taxon>Pezizomycotina</taxon>
        <taxon>Eurotiomycetes</taxon>
        <taxon>Eurotiomycetidae</taxon>
        <taxon>Eurotiales</taxon>
        <taxon>Aspergillaceae</taxon>
        <taxon>Penicillium</taxon>
    </lineage>
</organism>
<keyword evidence="2" id="KW-1185">Reference proteome</keyword>
<dbReference type="RefSeq" id="XP_056580130.1">
    <property type="nucleotide sequence ID" value="XM_056723880.1"/>
</dbReference>
<accession>A0A9W9SAV1</accession>
<dbReference type="AlphaFoldDB" id="A0A9W9SAV1"/>
<protein>
    <submittedName>
        <fullName evidence="1">Uncharacterized protein</fullName>
    </submittedName>
</protein>